<keyword evidence="3" id="KW-1185">Reference proteome</keyword>
<evidence type="ECO:0008006" key="4">
    <source>
        <dbReference type="Google" id="ProtNLM"/>
    </source>
</evidence>
<dbReference type="AlphaFoldDB" id="W7IFF6"/>
<reference evidence="2 3" key="1">
    <citation type="submission" date="2013-05" db="EMBL/GenBank/DDBJ databases">
        <title>Drechslerella stenobrocha genome reveals carnivorous origination and mechanical trapping mechanism of predatory fungi.</title>
        <authorList>
            <person name="Liu X."/>
            <person name="Zhang W."/>
            <person name="Liu K."/>
        </authorList>
    </citation>
    <scope>NUCLEOTIDE SEQUENCE [LARGE SCALE GENOMIC DNA]</scope>
    <source>
        <strain evidence="2 3">248</strain>
    </source>
</reference>
<dbReference type="OrthoDB" id="5412636at2759"/>
<dbReference type="Proteomes" id="UP000024837">
    <property type="component" value="Unassembled WGS sequence"/>
</dbReference>
<proteinExistence type="predicted"/>
<feature type="region of interest" description="Disordered" evidence="1">
    <location>
        <begin position="1"/>
        <end position="64"/>
    </location>
</feature>
<evidence type="ECO:0000313" key="3">
    <source>
        <dbReference type="Proteomes" id="UP000024837"/>
    </source>
</evidence>
<accession>W7IFF6</accession>
<evidence type="ECO:0000256" key="1">
    <source>
        <dbReference type="SAM" id="MobiDB-lite"/>
    </source>
</evidence>
<sequence length="170" mass="19341">MKVKVESDLSLGEHESMATPTIPAIDQEVKAHTKTVKRKASPDPTHSKQPKRGRPSGIRAGNPGFTQEQDAYIIQLRQEGKDNTMVHSLFEERFRTGSNPKRIENRYFKIKDECLMSEWETGLLLQAIEEIENDMSGAVIKRFKELSNGKSVTKGYVIKQLKIRQTKTKV</sequence>
<feature type="compositionally biased region" description="Basic and acidic residues" evidence="1">
    <location>
        <begin position="1"/>
        <end position="16"/>
    </location>
</feature>
<gene>
    <name evidence="2" type="ORF">DRE_02757</name>
</gene>
<dbReference type="EMBL" id="KI966407">
    <property type="protein sequence ID" value="EWC47875.1"/>
    <property type="molecule type" value="Genomic_DNA"/>
</dbReference>
<dbReference type="HOGENOM" id="CLU_1570625_0_0_1"/>
<protein>
    <recommendedName>
        <fullName evidence="4">Myb-like domain-containing protein</fullName>
    </recommendedName>
</protein>
<name>W7IFF6_9PEZI</name>
<organism evidence="2 3">
    <name type="scientific">Drechslerella stenobrocha 248</name>
    <dbReference type="NCBI Taxonomy" id="1043628"/>
    <lineage>
        <taxon>Eukaryota</taxon>
        <taxon>Fungi</taxon>
        <taxon>Dikarya</taxon>
        <taxon>Ascomycota</taxon>
        <taxon>Pezizomycotina</taxon>
        <taxon>Orbiliomycetes</taxon>
        <taxon>Orbiliales</taxon>
        <taxon>Orbiliaceae</taxon>
        <taxon>Drechslerella</taxon>
    </lineage>
</organism>
<evidence type="ECO:0000313" key="2">
    <source>
        <dbReference type="EMBL" id="EWC47875.1"/>
    </source>
</evidence>